<keyword evidence="2" id="KW-0732">Signal</keyword>
<name>A0A2H4SMP4_CORMI</name>
<dbReference type="OrthoDB" id="4868473at2759"/>
<feature type="compositionally biased region" description="Low complexity" evidence="1">
    <location>
        <begin position="257"/>
        <end position="269"/>
    </location>
</feature>
<sequence length="300" mass="30282">MAPRSCVAVAAALSLASLTAASWPDPLLSGRDFNFSAVFSGAQVGAAAAANAITLSTQKRPAAGDIVPASALLYLPAAVTLLPPGGDTAAAARYVAFFEISYVPPTNSLDDVLYAFPWIRTNLTVQGSGSGALAATPDTDTHMALSPAVESGEVRNATLQVWRQDADLERYVAAVAAARVPSPLVYALLQVLTNTTDQVSYDFARASIDFQIQNKTGTPRCDVDANGAPIPGVARGATVCTAVATSSTSGKAGGSGARTTAATTAANPSQTSKQNAAAGLVVRSGVYGALALAVAGALIL</sequence>
<dbReference type="AlphaFoldDB" id="A0A2H4SMP4"/>
<evidence type="ECO:0000256" key="2">
    <source>
        <dbReference type="SAM" id="SignalP"/>
    </source>
</evidence>
<evidence type="ECO:0000256" key="1">
    <source>
        <dbReference type="SAM" id="MobiDB-lite"/>
    </source>
</evidence>
<accession>A0A2H4SMP4</accession>
<feature type="chain" id="PRO_5014141140" evidence="2">
    <location>
        <begin position="22"/>
        <end position="300"/>
    </location>
</feature>
<feature type="region of interest" description="Disordered" evidence="1">
    <location>
        <begin position="246"/>
        <end position="269"/>
    </location>
</feature>
<dbReference type="VEuPathDB" id="FungiDB:A9K55_004301"/>
<feature type="signal peptide" evidence="2">
    <location>
        <begin position="1"/>
        <end position="21"/>
    </location>
</feature>
<protein>
    <submittedName>
        <fullName evidence="3">Uncharacterized protein</fullName>
    </submittedName>
</protein>
<proteinExistence type="predicted"/>
<organism evidence="3 4">
    <name type="scientific">Cordyceps militaris</name>
    <name type="common">Caterpillar fungus</name>
    <name type="synonym">Clavaria militaris</name>
    <dbReference type="NCBI Taxonomy" id="73501"/>
    <lineage>
        <taxon>Eukaryota</taxon>
        <taxon>Fungi</taxon>
        <taxon>Dikarya</taxon>
        <taxon>Ascomycota</taxon>
        <taxon>Pezizomycotina</taxon>
        <taxon>Sordariomycetes</taxon>
        <taxon>Hypocreomycetidae</taxon>
        <taxon>Hypocreales</taxon>
        <taxon>Cordycipitaceae</taxon>
        <taxon>Cordyceps</taxon>
    </lineage>
</organism>
<evidence type="ECO:0000313" key="3">
    <source>
        <dbReference type="EMBL" id="ATY64359.1"/>
    </source>
</evidence>
<dbReference type="VEuPathDB" id="FungiDB:CCM_04360"/>
<dbReference type="Proteomes" id="UP000323067">
    <property type="component" value="Chromosome v"/>
</dbReference>
<reference evidence="3 4" key="1">
    <citation type="journal article" date="2017" name="BMC Genomics">
        <title>Chromosome level assembly and secondary metabolite potential of the parasitic fungus Cordyceps militaris.</title>
        <authorList>
            <person name="Kramer G.J."/>
            <person name="Nodwell J.R."/>
        </authorList>
    </citation>
    <scope>NUCLEOTIDE SEQUENCE [LARGE SCALE GENOMIC DNA]</scope>
    <source>
        <strain evidence="3 4">ATCC 34164</strain>
    </source>
</reference>
<evidence type="ECO:0000313" key="4">
    <source>
        <dbReference type="Proteomes" id="UP000323067"/>
    </source>
</evidence>
<gene>
    <name evidence="3" type="ORF">A9K55_004301</name>
</gene>
<dbReference type="EMBL" id="CP023325">
    <property type="protein sequence ID" value="ATY64359.1"/>
    <property type="molecule type" value="Genomic_DNA"/>
</dbReference>